<keyword evidence="1" id="KW-0732">Signal</keyword>
<dbReference type="SUPFAM" id="SSF53850">
    <property type="entry name" value="Periplasmic binding protein-like II"/>
    <property type="match status" value="1"/>
</dbReference>
<dbReference type="PANTHER" id="PTHR30632:SF11">
    <property type="entry name" value="BLR4797 PROTEIN"/>
    <property type="match status" value="1"/>
</dbReference>
<name>A0A917PNI6_9PSED</name>
<dbReference type="AlphaFoldDB" id="A0A917PNI6"/>
<dbReference type="GO" id="GO:0030973">
    <property type="term" value="F:molybdate ion binding"/>
    <property type="evidence" value="ECO:0007669"/>
    <property type="project" value="TreeGrafter"/>
</dbReference>
<reference evidence="2" key="2">
    <citation type="submission" date="2020-09" db="EMBL/GenBank/DDBJ databases">
        <authorList>
            <person name="Sun Q."/>
            <person name="Ohkuma M."/>
        </authorList>
    </citation>
    <scope>NUCLEOTIDE SEQUENCE</scope>
    <source>
        <strain evidence="2">JCM 30078</strain>
    </source>
</reference>
<gene>
    <name evidence="2" type="ORF">GCM10009304_09470</name>
</gene>
<dbReference type="EMBL" id="BMPO01000002">
    <property type="protein sequence ID" value="GGJ85519.1"/>
    <property type="molecule type" value="Genomic_DNA"/>
</dbReference>
<evidence type="ECO:0000313" key="2">
    <source>
        <dbReference type="EMBL" id="GGJ85519.1"/>
    </source>
</evidence>
<sequence>MLTRITRSFAAALVALSFATLAQAEELKVMISGGFHTAYEELAPEFVSKNGDTVKTIRGPSMGKSPDAIPNRLERGEHADIVIMVGYALDKLIEQGEITPGSRVELADSRIGAVVRKGQPQPKIDTEDNLRETLLQAKSVAYSDSASGVYVENELFKRLGIQDQLSPKAHKIEKTPVASVVANGKYALGFQQVSELMPEKGATFIGKLPDSVQSVTRFAGAVPKTADHPEKAKALLKYLGSADVQEVVRSTGLDSVE</sequence>
<reference evidence="2" key="1">
    <citation type="journal article" date="2014" name="Int. J. Syst. Evol. Microbiol.">
        <title>Complete genome sequence of Corynebacterium casei LMG S-19264T (=DSM 44701T), isolated from a smear-ripened cheese.</title>
        <authorList>
            <consortium name="US DOE Joint Genome Institute (JGI-PGF)"/>
            <person name="Walter F."/>
            <person name="Albersmeier A."/>
            <person name="Kalinowski J."/>
            <person name="Ruckert C."/>
        </authorList>
    </citation>
    <scope>NUCLEOTIDE SEQUENCE</scope>
    <source>
        <strain evidence="2">JCM 30078</strain>
    </source>
</reference>
<dbReference type="Pfam" id="PF13531">
    <property type="entry name" value="SBP_bac_11"/>
    <property type="match status" value="1"/>
</dbReference>
<dbReference type="PANTHER" id="PTHR30632">
    <property type="entry name" value="MOLYBDATE-BINDING PERIPLASMIC PROTEIN"/>
    <property type="match status" value="1"/>
</dbReference>
<comment type="caution">
    <text evidence="2">The sequence shown here is derived from an EMBL/GenBank/DDBJ whole genome shotgun (WGS) entry which is preliminary data.</text>
</comment>
<proteinExistence type="predicted"/>
<dbReference type="GO" id="GO:0015689">
    <property type="term" value="P:molybdate ion transport"/>
    <property type="evidence" value="ECO:0007669"/>
    <property type="project" value="TreeGrafter"/>
</dbReference>
<dbReference type="Gene3D" id="3.40.190.10">
    <property type="entry name" value="Periplasmic binding protein-like II"/>
    <property type="match status" value="2"/>
</dbReference>
<dbReference type="InterPro" id="IPR050682">
    <property type="entry name" value="ModA/WtpA"/>
</dbReference>
<feature type="chain" id="PRO_5037736584" evidence="1">
    <location>
        <begin position="25"/>
        <end position="257"/>
    </location>
</feature>
<protein>
    <submittedName>
        <fullName evidence="2">ABC transporter substrate-binding protein</fullName>
    </submittedName>
</protein>
<accession>A0A917PNI6</accession>
<dbReference type="RefSeq" id="WP_188982002.1">
    <property type="nucleotide sequence ID" value="NZ_BMPO01000002.1"/>
</dbReference>
<organism evidence="2 3">
    <name type="scientific">Pseudomonas matsuisoli</name>
    <dbReference type="NCBI Taxonomy" id="1515666"/>
    <lineage>
        <taxon>Bacteria</taxon>
        <taxon>Pseudomonadati</taxon>
        <taxon>Pseudomonadota</taxon>
        <taxon>Gammaproteobacteria</taxon>
        <taxon>Pseudomonadales</taxon>
        <taxon>Pseudomonadaceae</taxon>
        <taxon>Pseudomonas</taxon>
    </lineage>
</organism>
<dbReference type="Proteomes" id="UP000635983">
    <property type="component" value="Unassembled WGS sequence"/>
</dbReference>
<feature type="signal peptide" evidence="1">
    <location>
        <begin position="1"/>
        <end position="24"/>
    </location>
</feature>
<evidence type="ECO:0000256" key="1">
    <source>
        <dbReference type="SAM" id="SignalP"/>
    </source>
</evidence>
<keyword evidence="3" id="KW-1185">Reference proteome</keyword>
<evidence type="ECO:0000313" key="3">
    <source>
        <dbReference type="Proteomes" id="UP000635983"/>
    </source>
</evidence>